<evidence type="ECO:0000313" key="5">
    <source>
        <dbReference type="EMBL" id="ROO90045.1"/>
    </source>
</evidence>
<dbReference type="PANTHER" id="PTHR46580">
    <property type="entry name" value="SENSOR KINASE-RELATED"/>
    <property type="match status" value="1"/>
</dbReference>
<feature type="signal peptide" evidence="4">
    <location>
        <begin position="1"/>
        <end position="21"/>
    </location>
</feature>
<evidence type="ECO:0000256" key="4">
    <source>
        <dbReference type="SAM" id="SignalP"/>
    </source>
</evidence>
<dbReference type="OrthoDB" id="877328at2"/>
<name>A0A3N1D944_9ACTN</name>
<dbReference type="Pfam" id="PF01839">
    <property type="entry name" value="FG-GAP"/>
    <property type="match status" value="1"/>
</dbReference>
<keyword evidence="2" id="KW-0677">Repeat</keyword>
<dbReference type="AlphaFoldDB" id="A0A3N1D944"/>
<comment type="caution">
    <text evidence="5">The sequence shown here is derived from an EMBL/GenBank/DDBJ whole genome shotgun (WGS) entry which is preliminary data.</text>
</comment>
<dbReference type="SMART" id="SM00191">
    <property type="entry name" value="Int_alpha"/>
    <property type="match status" value="3"/>
</dbReference>
<dbReference type="Gene3D" id="2.130.10.130">
    <property type="entry name" value="Integrin alpha, N-terminal"/>
    <property type="match status" value="2"/>
</dbReference>
<protein>
    <submittedName>
        <fullName evidence="5">VCBS repeat protein</fullName>
    </submittedName>
</protein>
<evidence type="ECO:0000256" key="2">
    <source>
        <dbReference type="ARBA" id="ARBA00022737"/>
    </source>
</evidence>
<proteinExistence type="predicted"/>
<accession>A0A3N1D944</accession>
<keyword evidence="3" id="KW-0325">Glycoprotein</keyword>
<dbReference type="InterPro" id="IPR028994">
    <property type="entry name" value="Integrin_alpha_N"/>
</dbReference>
<dbReference type="InterPro" id="IPR013517">
    <property type="entry name" value="FG-GAP"/>
</dbReference>
<dbReference type="Pfam" id="PF13517">
    <property type="entry name" value="FG-GAP_3"/>
    <property type="match status" value="2"/>
</dbReference>
<dbReference type="EMBL" id="RJKE01000001">
    <property type="protein sequence ID" value="ROO90045.1"/>
    <property type="molecule type" value="Genomic_DNA"/>
</dbReference>
<evidence type="ECO:0000256" key="3">
    <source>
        <dbReference type="ARBA" id="ARBA00023180"/>
    </source>
</evidence>
<keyword evidence="6" id="KW-1185">Reference proteome</keyword>
<evidence type="ECO:0000313" key="6">
    <source>
        <dbReference type="Proteomes" id="UP000272400"/>
    </source>
</evidence>
<keyword evidence="1 4" id="KW-0732">Signal</keyword>
<dbReference type="InterPro" id="IPR013519">
    <property type="entry name" value="Int_alpha_beta-p"/>
</dbReference>
<feature type="chain" id="PRO_5039341607" evidence="4">
    <location>
        <begin position="22"/>
        <end position="420"/>
    </location>
</feature>
<dbReference type="Proteomes" id="UP000272400">
    <property type="component" value="Unassembled WGS sequence"/>
</dbReference>
<dbReference type="SUPFAM" id="SSF69318">
    <property type="entry name" value="Integrin alpha N-terminal domain"/>
    <property type="match status" value="1"/>
</dbReference>
<sequence>MRHISALLTGVLLAAALPGAAASAAARPAKPGDFDGDGRGDLVVLSPSLRKGKGPLGVVTVRYGDGKVRHLSTRKGTTPAETSVSADFDRDGYADLATTGKAARGVTVVYGSAKGLSGRRAHLPVPHATPGAARLLAAGDFDGNGRPDLVATAGADTRVFLDVRRGAPRANTEFPGESACAVTPVAADVTGDGFDDLYLADRDGDDLLFRGGRRGFGTPVRTPQYVTWTAPVTAATGDFDNDGHADIALQYGGDTVEIRHGHSGGLHTVRHVTGEEIGFPGKPLTAHPESSLAVGDVDRDGRDDLVLGQPGGGPQASGRVVVLYSAENGIRIKDPQAFHQGQAALHATPRGTDRFGSAVALVDFSGGRSPELVVAAAGEQRLYVLRNTGKRFTSAEPGKIIPAAWGLSGASWAPIMDSPA</sequence>
<reference evidence="5 6" key="1">
    <citation type="submission" date="2018-11" db="EMBL/GenBank/DDBJ databases">
        <title>Sequencing the genomes of 1000 actinobacteria strains.</title>
        <authorList>
            <person name="Klenk H.-P."/>
        </authorList>
    </citation>
    <scope>NUCLEOTIDE SEQUENCE [LARGE SCALE GENOMIC DNA]</scope>
    <source>
        <strain evidence="5 6">DSM 44254</strain>
    </source>
</reference>
<evidence type="ECO:0000256" key="1">
    <source>
        <dbReference type="ARBA" id="ARBA00022729"/>
    </source>
</evidence>
<dbReference type="RefSeq" id="WP_123669053.1">
    <property type="nucleotide sequence ID" value="NZ_RJKE01000001.1"/>
</dbReference>
<gene>
    <name evidence="5" type="ORF">EDD29_7758</name>
</gene>
<organism evidence="5 6">
    <name type="scientific">Actinocorallia herbida</name>
    <dbReference type="NCBI Taxonomy" id="58109"/>
    <lineage>
        <taxon>Bacteria</taxon>
        <taxon>Bacillati</taxon>
        <taxon>Actinomycetota</taxon>
        <taxon>Actinomycetes</taxon>
        <taxon>Streptosporangiales</taxon>
        <taxon>Thermomonosporaceae</taxon>
        <taxon>Actinocorallia</taxon>
    </lineage>
</organism>